<keyword evidence="10" id="KW-0552">Olfaction</keyword>
<keyword evidence="10" id="KW-1003">Cell membrane</keyword>
<dbReference type="KEGG" id="asn:102371745"/>
<keyword evidence="3 9" id="KW-0812">Transmembrane</keyword>
<evidence type="ECO:0000313" key="12">
    <source>
        <dbReference type="Proteomes" id="UP000189705"/>
    </source>
</evidence>
<keyword evidence="7 9" id="KW-0675">Receptor</keyword>
<dbReference type="GeneID" id="102371745"/>
<dbReference type="eggNOG" id="ENOG502SIHB">
    <property type="taxonomic scope" value="Eukaryota"/>
</dbReference>
<feature type="domain" description="G-protein coupled receptors family 1 profile" evidence="11">
    <location>
        <begin position="47"/>
        <end position="296"/>
    </location>
</feature>
<dbReference type="FunFam" id="1.20.1070.10:FF:000003">
    <property type="entry name" value="Olfactory receptor"/>
    <property type="match status" value="1"/>
</dbReference>
<dbReference type="PRINTS" id="PR00245">
    <property type="entry name" value="OLFACTORYR"/>
</dbReference>
<evidence type="ECO:0000256" key="6">
    <source>
        <dbReference type="ARBA" id="ARBA00023136"/>
    </source>
</evidence>
<gene>
    <name evidence="13" type="primary">LOC102371745</name>
</gene>
<keyword evidence="8 9" id="KW-0807">Transducer</keyword>
<dbReference type="InParanoid" id="A0A1U8DH06"/>
<feature type="transmembrane region" description="Helical" evidence="10">
    <location>
        <begin position="243"/>
        <end position="267"/>
    </location>
</feature>
<evidence type="ECO:0000256" key="7">
    <source>
        <dbReference type="ARBA" id="ARBA00023170"/>
    </source>
</evidence>
<evidence type="ECO:0000256" key="5">
    <source>
        <dbReference type="ARBA" id="ARBA00023040"/>
    </source>
</evidence>
<feature type="transmembrane region" description="Helical" evidence="10">
    <location>
        <begin position="64"/>
        <end position="85"/>
    </location>
</feature>
<dbReference type="PROSITE" id="PS00237">
    <property type="entry name" value="G_PROTEIN_RECEP_F1_1"/>
    <property type="match status" value="1"/>
</dbReference>
<evidence type="ECO:0000256" key="1">
    <source>
        <dbReference type="ARBA" id="ARBA00002936"/>
    </source>
</evidence>
<feature type="transmembrane region" description="Helical" evidence="10">
    <location>
        <begin position="31"/>
        <end position="57"/>
    </location>
</feature>
<dbReference type="GO" id="GO:0004984">
    <property type="term" value="F:olfactory receptor activity"/>
    <property type="evidence" value="ECO:0007669"/>
    <property type="project" value="InterPro"/>
</dbReference>
<dbReference type="AlphaFoldDB" id="A0A1U8DH06"/>
<organism evidence="12 13">
    <name type="scientific">Alligator sinensis</name>
    <name type="common">Chinese alligator</name>
    <dbReference type="NCBI Taxonomy" id="38654"/>
    <lineage>
        <taxon>Eukaryota</taxon>
        <taxon>Metazoa</taxon>
        <taxon>Chordata</taxon>
        <taxon>Craniata</taxon>
        <taxon>Vertebrata</taxon>
        <taxon>Euteleostomi</taxon>
        <taxon>Archelosauria</taxon>
        <taxon>Archosauria</taxon>
        <taxon>Crocodylia</taxon>
        <taxon>Alligatoridae</taxon>
        <taxon>Alligatorinae</taxon>
        <taxon>Alligator</taxon>
    </lineage>
</organism>
<evidence type="ECO:0000256" key="9">
    <source>
        <dbReference type="RuleBase" id="RU000688"/>
    </source>
</evidence>
<evidence type="ECO:0000256" key="2">
    <source>
        <dbReference type="ARBA" id="ARBA00004141"/>
    </source>
</evidence>
<dbReference type="Gene3D" id="1.20.1070.10">
    <property type="entry name" value="Rhodopsin 7-helix transmembrane proteins"/>
    <property type="match status" value="1"/>
</dbReference>
<comment type="similarity">
    <text evidence="9">Belongs to the G-protein coupled receptor 1 family.</text>
</comment>
<accession>A0A1U8DH06</accession>
<dbReference type="InterPro" id="IPR000276">
    <property type="entry name" value="GPCR_Rhodpsn"/>
</dbReference>
<sequence>MPMETTNARINDSLVTEFVLVGFTTEPHLQAFLFFAFLLSYILTLMGNLGLIILIFLNSCLHTPMYFFVGSLSFLDMWYSTVYTPRILADCMVKSKIISYAACATQFFFSVFLAQSECFLLAVMAYDRYVAICNPLLYSSIMTRSFCFQLVAASYAAGFTNAIVHTSNTFHLHFCGDNIIDHYFCDALPLMKMACDDTHVYNLILAITLGCNMVAITALILGSYTAILAAIFCIHSHSGRHKAFTTCSAHLISISLFYGSIFIMYLQPSSQHIPDWDKVGALFYTVVNPLVNPIIYSLRNKDVKKALKTACSPQSECYAPLA</sequence>
<keyword evidence="4 10" id="KW-1133">Transmembrane helix</keyword>
<keyword evidence="5 9" id="KW-0297">G-protein coupled receptor</keyword>
<dbReference type="RefSeq" id="XP_014376505.1">
    <property type="nucleotide sequence ID" value="XM_014521019.1"/>
</dbReference>
<reference evidence="13" key="1">
    <citation type="submission" date="2025-08" db="UniProtKB">
        <authorList>
            <consortium name="RefSeq"/>
        </authorList>
    </citation>
    <scope>IDENTIFICATION</scope>
</reference>
<proteinExistence type="inferred from homology"/>
<evidence type="ECO:0000256" key="3">
    <source>
        <dbReference type="ARBA" id="ARBA00022692"/>
    </source>
</evidence>
<name>A0A1U8DH06_ALLSI</name>
<dbReference type="Pfam" id="PF13853">
    <property type="entry name" value="7tm_4"/>
    <property type="match status" value="1"/>
</dbReference>
<keyword evidence="12" id="KW-1185">Reference proteome</keyword>
<dbReference type="PANTHER" id="PTHR48018">
    <property type="entry name" value="OLFACTORY RECEPTOR"/>
    <property type="match status" value="1"/>
</dbReference>
<feature type="transmembrane region" description="Helical" evidence="10">
    <location>
        <begin position="200"/>
        <end position="231"/>
    </location>
</feature>
<protein>
    <recommendedName>
        <fullName evidence="10">Olfactory receptor</fullName>
    </recommendedName>
</protein>
<dbReference type="InterPro" id="IPR000725">
    <property type="entry name" value="Olfact_rcpt"/>
</dbReference>
<comment type="function">
    <text evidence="1">Odorant receptor.</text>
</comment>
<feature type="transmembrane region" description="Helical" evidence="10">
    <location>
        <begin position="97"/>
        <end position="126"/>
    </location>
</feature>
<dbReference type="GO" id="GO:0004930">
    <property type="term" value="F:G protein-coupled receptor activity"/>
    <property type="evidence" value="ECO:0007669"/>
    <property type="project" value="UniProtKB-KW"/>
</dbReference>
<evidence type="ECO:0000256" key="8">
    <source>
        <dbReference type="ARBA" id="ARBA00023224"/>
    </source>
</evidence>
<dbReference type="CDD" id="cd15418">
    <property type="entry name" value="7tmA_OR9G-like"/>
    <property type="match status" value="1"/>
</dbReference>
<feature type="transmembrane region" description="Helical" evidence="10">
    <location>
        <begin position="146"/>
        <end position="164"/>
    </location>
</feature>
<dbReference type="PROSITE" id="PS50262">
    <property type="entry name" value="G_PROTEIN_RECEP_F1_2"/>
    <property type="match status" value="1"/>
</dbReference>
<evidence type="ECO:0000259" key="11">
    <source>
        <dbReference type="PROSITE" id="PS50262"/>
    </source>
</evidence>
<evidence type="ECO:0000313" key="13">
    <source>
        <dbReference type="RefSeq" id="XP_014376505.1"/>
    </source>
</evidence>
<feature type="transmembrane region" description="Helical" evidence="10">
    <location>
        <begin position="279"/>
        <end position="298"/>
    </location>
</feature>
<dbReference type="SUPFAM" id="SSF81321">
    <property type="entry name" value="Family A G protein-coupled receptor-like"/>
    <property type="match status" value="1"/>
</dbReference>
<comment type="subcellular location">
    <subcellularLocation>
        <location evidence="10">Cell membrane</location>
        <topology evidence="10">Multi-pass membrane protein</topology>
    </subcellularLocation>
    <subcellularLocation>
        <location evidence="2">Membrane</location>
        <topology evidence="2">Multi-pass membrane protein</topology>
    </subcellularLocation>
</comment>
<keyword evidence="10" id="KW-0716">Sensory transduction</keyword>
<dbReference type="InterPro" id="IPR017452">
    <property type="entry name" value="GPCR_Rhodpsn_7TM"/>
</dbReference>
<dbReference type="Proteomes" id="UP000189705">
    <property type="component" value="Unplaced"/>
</dbReference>
<evidence type="ECO:0000256" key="4">
    <source>
        <dbReference type="ARBA" id="ARBA00022989"/>
    </source>
</evidence>
<dbReference type="PRINTS" id="PR00237">
    <property type="entry name" value="GPCRRHODOPSN"/>
</dbReference>
<evidence type="ECO:0000256" key="10">
    <source>
        <dbReference type="RuleBase" id="RU363047"/>
    </source>
</evidence>
<dbReference type="GO" id="GO:0005886">
    <property type="term" value="C:plasma membrane"/>
    <property type="evidence" value="ECO:0007669"/>
    <property type="project" value="UniProtKB-SubCell"/>
</dbReference>
<keyword evidence="6 10" id="KW-0472">Membrane</keyword>